<dbReference type="GO" id="GO:0051260">
    <property type="term" value="P:protein homooligomerization"/>
    <property type="evidence" value="ECO:0007669"/>
    <property type="project" value="InterPro"/>
</dbReference>
<reference evidence="2" key="1">
    <citation type="submission" date="2021-01" db="EMBL/GenBank/DDBJ databases">
        <authorList>
            <person name="Corre E."/>
            <person name="Pelletier E."/>
            <person name="Niang G."/>
            <person name="Scheremetjew M."/>
            <person name="Finn R."/>
            <person name="Kale V."/>
            <person name="Holt S."/>
            <person name="Cochrane G."/>
            <person name="Meng A."/>
            <person name="Brown T."/>
            <person name="Cohen L."/>
        </authorList>
    </citation>
    <scope>NUCLEOTIDE SEQUENCE</scope>
    <source>
        <strain evidence="2">CCMP3303</strain>
    </source>
</reference>
<dbReference type="InterPro" id="IPR003131">
    <property type="entry name" value="T1-type_BTB"/>
</dbReference>
<sequence length="338" mass="36530">MSEEPSTKRSRVSPAEGAAANDWLALNVSGTKLLIKRSTLTTAAPDSMLAIMFDPSSPFGVETDESGAILLERDADAFVWILGVLRRGGAVTALPPPNLRDRIRAEADYFGLDDIVKTIDASTIEASGQDVEHKCVTECVDNKSDVYVPKPGWAIQSIQVTPARASASHDVIMRTIHLERLRSIHHSRDEQLLYIDGDEIEDCVLANFGAMKPVSALASVARPTNVVLGNEVIFQGNVSPDSVHGRVLFLNRPCKSTYFEVAEFAQDSGALALVIVLGAHDPQELRGGLHAPDGSEVGDITIPVLLAKRNSSKILGRMMNHVTGKSECVVDISSKRIR</sequence>
<dbReference type="InterPro" id="IPR011333">
    <property type="entry name" value="SKP1/BTB/POZ_sf"/>
</dbReference>
<evidence type="ECO:0000259" key="1">
    <source>
        <dbReference type="Pfam" id="PF02214"/>
    </source>
</evidence>
<evidence type="ECO:0000313" key="2">
    <source>
        <dbReference type="EMBL" id="CAD8380753.1"/>
    </source>
</evidence>
<dbReference type="AlphaFoldDB" id="A0A7S0FUK7"/>
<dbReference type="PANTHER" id="PTHR14499:SF136">
    <property type="entry name" value="GH08630P"/>
    <property type="match status" value="1"/>
</dbReference>
<organism evidence="2">
    <name type="scientific">Minutocellus polymorphus</name>
    <dbReference type="NCBI Taxonomy" id="265543"/>
    <lineage>
        <taxon>Eukaryota</taxon>
        <taxon>Sar</taxon>
        <taxon>Stramenopiles</taxon>
        <taxon>Ochrophyta</taxon>
        <taxon>Bacillariophyta</taxon>
        <taxon>Mediophyceae</taxon>
        <taxon>Cymatosirophycidae</taxon>
        <taxon>Cymatosirales</taxon>
        <taxon>Cymatosiraceae</taxon>
        <taxon>Minutocellus</taxon>
    </lineage>
</organism>
<feature type="domain" description="Potassium channel tetramerisation-type BTB" evidence="1">
    <location>
        <begin position="25"/>
        <end position="115"/>
    </location>
</feature>
<dbReference type="SUPFAM" id="SSF54695">
    <property type="entry name" value="POZ domain"/>
    <property type="match status" value="1"/>
</dbReference>
<gene>
    <name evidence="2" type="ORF">MPOL1434_LOCUS11186</name>
</gene>
<dbReference type="Gene3D" id="3.30.710.10">
    <property type="entry name" value="Potassium Channel Kv1.1, Chain A"/>
    <property type="match status" value="1"/>
</dbReference>
<dbReference type="PANTHER" id="PTHR14499">
    <property type="entry name" value="POTASSIUM CHANNEL TETRAMERIZATION DOMAIN-CONTAINING"/>
    <property type="match status" value="1"/>
</dbReference>
<dbReference type="Pfam" id="PF02214">
    <property type="entry name" value="BTB_2"/>
    <property type="match status" value="1"/>
</dbReference>
<protein>
    <recommendedName>
        <fullName evidence="1">Potassium channel tetramerisation-type BTB domain-containing protein</fullName>
    </recommendedName>
</protein>
<proteinExistence type="predicted"/>
<accession>A0A7S0FUK7</accession>
<name>A0A7S0FUK7_9STRA</name>
<dbReference type="EMBL" id="HBEJ01019204">
    <property type="protein sequence ID" value="CAD8380753.1"/>
    <property type="molecule type" value="Transcribed_RNA"/>
</dbReference>